<feature type="compositionally biased region" description="Basic residues" evidence="1">
    <location>
        <begin position="421"/>
        <end position="435"/>
    </location>
</feature>
<dbReference type="AlphaFoldDB" id="A0A0C9M4B2"/>
<feature type="compositionally biased region" description="Acidic residues" evidence="1">
    <location>
        <begin position="219"/>
        <end position="233"/>
    </location>
</feature>
<gene>
    <name evidence="2" type="ORF">MAM1_0004d00535</name>
</gene>
<proteinExistence type="predicted"/>
<dbReference type="OrthoDB" id="2259901at2759"/>
<sequence>MGPSSTPPSSATRNRSFHQSFIENWIYKTTSSQQEPLEDLHNEQDSDTNSTDLPPWASPNRPTTSWHKPVKSFTLPEVDEVGEKSNGDNNEDPPSFLSDEPLNDEESEQESIVYPLAINEYSVMATSPTNFILQPDDKYDENEQEEDATAEYKTASTTLRSPDVIHREIDLEYERELNELCKPHPAPSFYDNNQDVSQDTITYGEDEVDEGDTQPYNSTDEDTQPYNLDDEDTQPYKPDTPLVVDQQQAPDGLPEIPHDAPKDDFAFLSEFDDSDYVSPLASLNGDNEADNSNAALDTLSPIPQPRDKDEQTEDDLFDDLTESDILQCEQAVALKIKHSARGKRKAESPIPVALKSQIVRLDKKQIRTSVVKKPTTIDDYFLYPTTINSQTEQDIGKESSTPSFTISSSNEDMNKSQEPKRRPRFGLSKHTHTTN</sequence>
<dbReference type="EMBL" id="DF836293">
    <property type="protein sequence ID" value="GAN01104.1"/>
    <property type="molecule type" value="Genomic_DNA"/>
</dbReference>
<evidence type="ECO:0000256" key="1">
    <source>
        <dbReference type="SAM" id="MobiDB-lite"/>
    </source>
</evidence>
<organism evidence="2">
    <name type="scientific">Mucor ambiguus</name>
    <dbReference type="NCBI Taxonomy" id="91626"/>
    <lineage>
        <taxon>Eukaryota</taxon>
        <taxon>Fungi</taxon>
        <taxon>Fungi incertae sedis</taxon>
        <taxon>Mucoromycota</taxon>
        <taxon>Mucoromycotina</taxon>
        <taxon>Mucoromycetes</taxon>
        <taxon>Mucorales</taxon>
        <taxon>Mucorineae</taxon>
        <taxon>Mucoraceae</taxon>
        <taxon>Mucor</taxon>
    </lineage>
</organism>
<accession>A0A0C9M4B2</accession>
<feature type="region of interest" description="Disordered" evidence="1">
    <location>
        <begin position="133"/>
        <end position="152"/>
    </location>
</feature>
<protein>
    <submittedName>
        <fullName evidence="2">Uncharacterized protein</fullName>
    </submittedName>
</protein>
<feature type="compositionally biased region" description="Acidic residues" evidence="1">
    <location>
        <begin position="138"/>
        <end position="149"/>
    </location>
</feature>
<evidence type="ECO:0000313" key="3">
    <source>
        <dbReference type="Proteomes" id="UP000053815"/>
    </source>
</evidence>
<feature type="region of interest" description="Disordered" evidence="1">
    <location>
        <begin position="27"/>
        <end position="111"/>
    </location>
</feature>
<feature type="region of interest" description="Disordered" evidence="1">
    <location>
        <begin position="279"/>
        <end position="313"/>
    </location>
</feature>
<name>A0A0C9M4B2_9FUNG</name>
<feature type="region of interest" description="Disordered" evidence="1">
    <location>
        <begin position="391"/>
        <end position="435"/>
    </location>
</feature>
<evidence type="ECO:0000313" key="2">
    <source>
        <dbReference type="EMBL" id="GAN01104.1"/>
    </source>
</evidence>
<dbReference type="Proteomes" id="UP000053815">
    <property type="component" value="Unassembled WGS sequence"/>
</dbReference>
<reference evidence="2" key="1">
    <citation type="submission" date="2014-09" db="EMBL/GenBank/DDBJ databases">
        <title>Draft genome sequence of an oleaginous Mucoromycotina fungus Mucor ambiguus NBRC6742.</title>
        <authorList>
            <person name="Takeda I."/>
            <person name="Yamane N."/>
            <person name="Morita T."/>
            <person name="Tamano K."/>
            <person name="Machida M."/>
            <person name="Baker S."/>
            <person name="Koike H."/>
        </authorList>
    </citation>
    <scope>NUCLEOTIDE SEQUENCE</scope>
    <source>
        <strain evidence="2">NBRC 6742</strain>
    </source>
</reference>
<feature type="region of interest" description="Disordered" evidence="1">
    <location>
        <begin position="206"/>
        <end position="263"/>
    </location>
</feature>
<keyword evidence="3" id="KW-1185">Reference proteome</keyword>
<feature type="compositionally biased region" description="Low complexity" evidence="1">
    <location>
        <begin position="399"/>
        <end position="409"/>
    </location>
</feature>